<sequence length="478" mass="53370">MKDLSSVKSMNINTRPSPMGTHQSLPRHQRTGSQFFPPNVLIDEGDTPAEGTPPPSTPSPSPRTYISQVPPTESEESATTPTINSLIFSRDQEVEMPLDTLYHSPTQSPVPMDDETMLDPPVPTTTTTVTRTKPSAPKQESEKDLLRAHLAVTETNHSIIRSNGINSLTVIPQFTPIPMGGFPHIHLAHAAQLFDYQAAKVINVWLKVPHPKILVRVFNHDRKNPSIKGPILVERLRIAVSEIAHFVHQDDQEVKVSPPCPEAVTEDTNHPLSFLIYNLSEETKSLILNQRVWSSTKITFAAHQFRVNSPPLLLFCLHGFSTTDNVTIRSAVYEVWTEDVTRWDICDILSEGDIPEDKVHNATWDFIKSLWIGRLDFKVSSGILLPHYNMFAISPTNIPAVWTKLRAYIHSLTYLSELKGTGTAVNFMPCPLCHSIAHPRGLCPFPNIPLWNGPKHNIVTRPNTSNQRGKGRGRRGPA</sequence>
<feature type="region of interest" description="Disordered" evidence="1">
    <location>
        <begin position="108"/>
        <end position="143"/>
    </location>
</feature>
<organism evidence="2 3">
    <name type="scientific">Suillus luteus UH-Slu-Lm8-n1</name>
    <dbReference type="NCBI Taxonomy" id="930992"/>
    <lineage>
        <taxon>Eukaryota</taxon>
        <taxon>Fungi</taxon>
        <taxon>Dikarya</taxon>
        <taxon>Basidiomycota</taxon>
        <taxon>Agaricomycotina</taxon>
        <taxon>Agaricomycetes</taxon>
        <taxon>Agaricomycetidae</taxon>
        <taxon>Boletales</taxon>
        <taxon>Suillineae</taxon>
        <taxon>Suillaceae</taxon>
        <taxon>Suillus</taxon>
    </lineage>
</organism>
<proteinExistence type="predicted"/>
<evidence type="ECO:0000313" key="2">
    <source>
        <dbReference type="EMBL" id="KIK33784.1"/>
    </source>
</evidence>
<feature type="compositionally biased region" description="Pro residues" evidence="1">
    <location>
        <begin position="51"/>
        <end position="61"/>
    </location>
</feature>
<evidence type="ECO:0000256" key="1">
    <source>
        <dbReference type="SAM" id="MobiDB-lite"/>
    </source>
</evidence>
<gene>
    <name evidence="2" type="ORF">CY34DRAFT_18154</name>
</gene>
<feature type="compositionally biased region" description="Basic residues" evidence="1">
    <location>
        <begin position="469"/>
        <end position="478"/>
    </location>
</feature>
<feature type="compositionally biased region" description="Polar residues" evidence="1">
    <location>
        <begin position="1"/>
        <end position="24"/>
    </location>
</feature>
<keyword evidence="3" id="KW-1185">Reference proteome</keyword>
<protein>
    <submittedName>
        <fullName evidence="2">Uncharacterized protein</fullName>
    </submittedName>
</protein>
<reference evidence="3" key="2">
    <citation type="submission" date="2015-01" db="EMBL/GenBank/DDBJ databases">
        <title>Evolutionary Origins and Diversification of the Mycorrhizal Mutualists.</title>
        <authorList>
            <consortium name="DOE Joint Genome Institute"/>
            <consortium name="Mycorrhizal Genomics Consortium"/>
            <person name="Kohler A."/>
            <person name="Kuo A."/>
            <person name="Nagy L.G."/>
            <person name="Floudas D."/>
            <person name="Copeland A."/>
            <person name="Barry K.W."/>
            <person name="Cichocki N."/>
            <person name="Veneault-Fourrey C."/>
            <person name="LaButti K."/>
            <person name="Lindquist E.A."/>
            <person name="Lipzen A."/>
            <person name="Lundell T."/>
            <person name="Morin E."/>
            <person name="Murat C."/>
            <person name="Riley R."/>
            <person name="Ohm R."/>
            <person name="Sun H."/>
            <person name="Tunlid A."/>
            <person name="Henrissat B."/>
            <person name="Grigoriev I.V."/>
            <person name="Hibbett D.S."/>
            <person name="Martin F."/>
        </authorList>
    </citation>
    <scope>NUCLEOTIDE SEQUENCE [LARGE SCALE GENOMIC DNA]</scope>
    <source>
        <strain evidence="3">UH-Slu-Lm8-n1</strain>
    </source>
</reference>
<feature type="region of interest" description="Disordered" evidence="1">
    <location>
        <begin position="1"/>
        <end position="81"/>
    </location>
</feature>
<dbReference type="STRING" id="930992.A0A0D0A6F3"/>
<dbReference type="AlphaFoldDB" id="A0A0D0A6F3"/>
<reference evidence="2 3" key="1">
    <citation type="submission" date="2014-04" db="EMBL/GenBank/DDBJ databases">
        <authorList>
            <consortium name="DOE Joint Genome Institute"/>
            <person name="Kuo A."/>
            <person name="Ruytinx J."/>
            <person name="Rineau F."/>
            <person name="Colpaert J."/>
            <person name="Kohler A."/>
            <person name="Nagy L.G."/>
            <person name="Floudas D."/>
            <person name="Copeland A."/>
            <person name="Barry K.W."/>
            <person name="Cichocki N."/>
            <person name="Veneault-Fourrey C."/>
            <person name="LaButti K."/>
            <person name="Lindquist E.A."/>
            <person name="Lipzen A."/>
            <person name="Lundell T."/>
            <person name="Morin E."/>
            <person name="Murat C."/>
            <person name="Sun H."/>
            <person name="Tunlid A."/>
            <person name="Henrissat B."/>
            <person name="Grigoriev I.V."/>
            <person name="Hibbett D.S."/>
            <person name="Martin F."/>
            <person name="Nordberg H.P."/>
            <person name="Cantor M.N."/>
            <person name="Hua S.X."/>
        </authorList>
    </citation>
    <scope>NUCLEOTIDE SEQUENCE [LARGE SCALE GENOMIC DNA]</scope>
    <source>
        <strain evidence="2 3">UH-Slu-Lm8-n1</strain>
    </source>
</reference>
<evidence type="ECO:0000313" key="3">
    <source>
        <dbReference type="Proteomes" id="UP000054485"/>
    </source>
</evidence>
<dbReference type="InParanoid" id="A0A0D0A6F3"/>
<dbReference type="OrthoDB" id="3259337at2759"/>
<dbReference type="Proteomes" id="UP000054485">
    <property type="component" value="Unassembled WGS sequence"/>
</dbReference>
<dbReference type="EMBL" id="KN835869">
    <property type="protein sequence ID" value="KIK33784.1"/>
    <property type="molecule type" value="Genomic_DNA"/>
</dbReference>
<feature type="region of interest" description="Disordered" evidence="1">
    <location>
        <begin position="456"/>
        <end position="478"/>
    </location>
</feature>
<accession>A0A0D0A6F3</accession>
<dbReference type="HOGENOM" id="CLU_045171_0_0_1"/>
<name>A0A0D0A6F3_9AGAM</name>